<protein>
    <recommendedName>
        <fullName evidence="7">Major facilitator superfamily (MFS) profile domain-containing protein</fullName>
    </recommendedName>
</protein>
<feature type="transmembrane region" description="Helical" evidence="6">
    <location>
        <begin position="354"/>
        <end position="373"/>
    </location>
</feature>
<proteinExistence type="predicted"/>
<dbReference type="InterPro" id="IPR036259">
    <property type="entry name" value="MFS_trans_sf"/>
</dbReference>
<dbReference type="AlphaFoldDB" id="A0A9P9WBZ4"/>
<dbReference type="Proteomes" id="UP000829685">
    <property type="component" value="Unassembled WGS sequence"/>
</dbReference>
<dbReference type="Gene3D" id="1.20.1250.20">
    <property type="entry name" value="MFS general substrate transporter like domains"/>
    <property type="match status" value="1"/>
</dbReference>
<evidence type="ECO:0000256" key="1">
    <source>
        <dbReference type="ARBA" id="ARBA00004141"/>
    </source>
</evidence>
<feature type="transmembrane region" description="Helical" evidence="6">
    <location>
        <begin position="380"/>
        <end position="402"/>
    </location>
</feature>
<evidence type="ECO:0000256" key="4">
    <source>
        <dbReference type="ARBA" id="ARBA00023136"/>
    </source>
</evidence>
<feature type="transmembrane region" description="Helical" evidence="6">
    <location>
        <begin position="203"/>
        <end position="227"/>
    </location>
</feature>
<comment type="caution">
    <text evidence="8">The sequence shown here is derived from an EMBL/GenBank/DDBJ whole genome shotgun (WGS) entry which is preliminary data.</text>
</comment>
<dbReference type="SUPFAM" id="SSF103473">
    <property type="entry name" value="MFS general substrate transporter"/>
    <property type="match status" value="1"/>
</dbReference>
<dbReference type="Gene3D" id="1.20.1720.10">
    <property type="entry name" value="Multidrug resistance protein D"/>
    <property type="match status" value="1"/>
</dbReference>
<feature type="compositionally biased region" description="Low complexity" evidence="5">
    <location>
        <begin position="7"/>
        <end position="22"/>
    </location>
</feature>
<dbReference type="Pfam" id="PF07690">
    <property type="entry name" value="MFS_1"/>
    <property type="match status" value="1"/>
</dbReference>
<dbReference type="InterPro" id="IPR020846">
    <property type="entry name" value="MFS_dom"/>
</dbReference>
<feature type="region of interest" description="Disordered" evidence="5">
    <location>
        <begin position="1"/>
        <end position="30"/>
    </location>
</feature>
<feature type="transmembrane region" description="Helical" evidence="6">
    <location>
        <begin position="55"/>
        <end position="77"/>
    </location>
</feature>
<feature type="transmembrane region" description="Helical" evidence="6">
    <location>
        <begin position="119"/>
        <end position="138"/>
    </location>
</feature>
<reference evidence="8" key="1">
    <citation type="submission" date="2021-03" db="EMBL/GenBank/DDBJ databases">
        <title>Revisited historic fungal species revealed as producer of novel bioactive compounds through whole genome sequencing and comparative genomics.</title>
        <authorList>
            <person name="Vignolle G.A."/>
            <person name="Hochenegger N."/>
            <person name="Mach R.L."/>
            <person name="Mach-Aigner A.R."/>
            <person name="Javad Rahimi M."/>
            <person name="Salim K.A."/>
            <person name="Chan C.M."/>
            <person name="Lim L.B.L."/>
            <person name="Cai F."/>
            <person name="Druzhinina I.S."/>
            <person name="U'Ren J.M."/>
            <person name="Derntl C."/>
        </authorList>
    </citation>
    <scope>NUCLEOTIDE SEQUENCE</scope>
    <source>
        <strain evidence="8">TUCIM 5799</strain>
    </source>
</reference>
<evidence type="ECO:0000259" key="7">
    <source>
        <dbReference type="PROSITE" id="PS50850"/>
    </source>
</evidence>
<evidence type="ECO:0000256" key="6">
    <source>
        <dbReference type="SAM" id="Phobius"/>
    </source>
</evidence>
<feature type="transmembrane region" description="Helical" evidence="6">
    <location>
        <begin position="89"/>
        <end position="107"/>
    </location>
</feature>
<feature type="transmembrane region" description="Helical" evidence="6">
    <location>
        <begin position="317"/>
        <end position="342"/>
    </location>
</feature>
<dbReference type="GO" id="GO:0005886">
    <property type="term" value="C:plasma membrane"/>
    <property type="evidence" value="ECO:0007669"/>
    <property type="project" value="TreeGrafter"/>
</dbReference>
<feature type="transmembrane region" description="Helical" evidence="6">
    <location>
        <begin position="444"/>
        <end position="468"/>
    </location>
</feature>
<feature type="transmembrane region" description="Helical" evidence="6">
    <location>
        <begin position="414"/>
        <end position="432"/>
    </location>
</feature>
<feature type="transmembrane region" description="Helical" evidence="6">
    <location>
        <begin position="177"/>
        <end position="197"/>
    </location>
</feature>
<comment type="subcellular location">
    <subcellularLocation>
        <location evidence="1">Membrane</location>
        <topology evidence="1">Multi-pass membrane protein</topology>
    </subcellularLocation>
</comment>
<dbReference type="PROSITE" id="PS50850">
    <property type="entry name" value="MFS"/>
    <property type="match status" value="1"/>
</dbReference>
<sequence length="547" mass="58804">MSEPLRSSAPVQQAAANASSQSTISGHPQEQLQVAETGTEDESLYPKGVRLWTSVVPLFTVSMLHGLDLTILAAVVPTITNHFKTVEDIGWYSSSYSVMMASFGFMFGRLYTLVSNKRLYMIALGIFELGSLLCTVAPTSWFFILGRCLAGIGAAGIQSGSLIILTQCFPRQQRPIWSSLLGATQMLGIISSPIIGGALIDRISWRGCFGINLPIGAVAGLLIAFGYQDIVVNPDSRLPLKEKLNKFDLLGTVFLVPSVTCLLLALQWGGIRFGWGNPRIIVLLVLFALLLAAFAWRQYRLGEAAILPPRILRMRSVLAGSWYSACVNSTLAVTEYYITIFFQGVKGYTATQSGLLLLPMLVGMVIGGLVGGVGTSRIGYYNPFMIATTVLAPIASGLLTTVELDDQPTKVMCFLGFLGVAVGFGLQSPLVALQTIMKPKDLPLGIACTAFGSTMGNAIWMVVSAALFQNRLIAEVSQYSPSTNATLLGSAGLSGIRDTVGSDRLRDVLLGYDEAITQTLYLPVALCVATILGSAFTEWHSVKKKQR</sequence>
<evidence type="ECO:0000256" key="3">
    <source>
        <dbReference type="ARBA" id="ARBA00022989"/>
    </source>
</evidence>
<organism evidence="8 9">
    <name type="scientific">Neoarthrinium moseri</name>
    <dbReference type="NCBI Taxonomy" id="1658444"/>
    <lineage>
        <taxon>Eukaryota</taxon>
        <taxon>Fungi</taxon>
        <taxon>Dikarya</taxon>
        <taxon>Ascomycota</taxon>
        <taxon>Pezizomycotina</taxon>
        <taxon>Sordariomycetes</taxon>
        <taxon>Xylariomycetidae</taxon>
        <taxon>Amphisphaeriales</taxon>
        <taxon>Apiosporaceae</taxon>
        <taxon>Neoarthrinium</taxon>
    </lineage>
</organism>
<name>A0A9P9WBZ4_9PEZI</name>
<evidence type="ECO:0000256" key="5">
    <source>
        <dbReference type="SAM" id="MobiDB-lite"/>
    </source>
</evidence>
<keyword evidence="2 6" id="KW-0812">Transmembrane</keyword>
<evidence type="ECO:0000313" key="9">
    <source>
        <dbReference type="Proteomes" id="UP000829685"/>
    </source>
</evidence>
<evidence type="ECO:0000256" key="2">
    <source>
        <dbReference type="ARBA" id="ARBA00022692"/>
    </source>
</evidence>
<gene>
    <name evidence="8" type="ORF">JX265_011563</name>
</gene>
<accession>A0A9P9WBZ4</accession>
<feature type="transmembrane region" description="Helical" evidence="6">
    <location>
        <begin position="247"/>
        <end position="268"/>
    </location>
</feature>
<dbReference type="InterPro" id="IPR011701">
    <property type="entry name" value="MFS"/>
</dbReference>
<dbReference type="GO" id="GO:0022857">
    <property type="term" value="F:transmembrane transporter activity"/>
    <property type="evidence" value="ECO:0007669"/>
    <property type="project" value="InterPro"/>
</dbReference>
<feature type="domain" description="Major facilitator superfamily (MFS) profile" evidence="7">
    <location>
        <begin position="54"/>
        <end position="542"/>
    </location>
</feature>
<dbReference type="OrthoDB" id="2985014at2759"/>
<dbReference type="PANTHER" id="PTHR23501">
    <property type="entry name" value="MAJOR FACILITATOR SUPERFAMILY"/>
    <property type="match status" value="1"/>
</dbReference>
<evidence type="ECO:0000313" key="8">
    <source>
        <dbReference type="EMBL" id="KAI1856604.1"/>
    </source>
</evidence>
<feature type="transmembrane region" description="Helical" evidence="6">
    <location>
        <begin position="280"/>
        <end position="296"/>
    </location>
</feature>
<keyword evidence="9" id="KW-1185">Reference proteome</keyword>
<feature type="transmembrane region" description="Helical" evidence="6">
    <location>
        <begin position="520"/>
        <end position="539"/>
    </location>
</feature>
<dbReference type="PANTHER" id="PTHR23501:SF198">
    <property type="entry name" value="AZOLE RESISTANCE PROTEIN 1-RELATED"/>
    <property type="match status" value="1"/>
</dbReference>
<feature type="transmembrane region" description="Helical" evidence="6">
    <location>
        <begin position="144"/>
        <end position="165"/>
    </location>
</feature>
<keyword evidence="3 6" id="KW-1133">Transmembrane helix</keyword>
<dbReference type="EMBL" id="JAFIMR010000043">
    <property type="protein sequence ID" value="KAI1856604.1"/>
    <property type="molecule type" value="Genomic_DNA"/>
</dbReference>
<keyword evidence="4 6" id="KW-0472">Membrane</keyword>